<comment type="caution">
    <text evidence="1">The sequence shown here is derived from an EMBL/GenBank/DDBJ whole genome shotgun (WGS) entry which is preliminary data.</text>
</comment>
<reference evidence="1 2" key="2">
    <citation type="journal article" date="2015" name="Eukaryot. Cell">
        <title>Asexual propagation of a virulent clone complex in a human and feline outbreak of sporotrichosis.</title>
        <authorList>
            <person name="Teixeira Mde M."/>
            <person name="Rodrigues A.M."/>
            <person name="Tsui C.K."/>
            <person name="de Almeida L.G."/>
            <person name="Van Diepeningen A.D."/>
            <person name="van den Ende B.G."/>
            <person name="Fernandes G.F."/>
            <person name="Kano R."/>
            <person name="Hamelin R.C."/>
            <person name="Lopes-Bezerra L.M."/>
            <person name="Vasconcelos A.T."/>
            <person name="de Hoog S."/>
            <person name="de Camargo Z.P."/>
            <person name="Felipe M.S."/>
        </authorList>
    </citation>
    <scope>NUCLEOTIDE SEQUENCE [LARGE SCALE GENOMIC DNA]</scope>
    <source>
        <strain evidence="1 2">1099-18</strain>
    </source>
</reference>
<sequence>MGGGTYSSKTDMGRHRVLGEGGVWANVAAAIERRVQCLDGGKQHKAPPSAPAPGLDALIRTAWVALPAWPAIRGVDKAMQIVPCGKLQNPGWRCDADDRATRKAIFGGRQRCQAVKLFSSVL</sequence>
<evidence type="ECO:0000313" key="1">
    <source>
        <dbReference type="EMBL" id="KJR86642.1"/>
    </source>
</evidence>
<accession>A0A0F2MAH5</accession>
<protein>
    <submittedName>
        <fullName evidence="1">Uncharacterized protein</fullName>
    </submittedName>
</protein>
<dbReference type="Proteomes" id="UP000033710">
    <property type="component" value="Unassembled WGS sequence"/>
</dbReference>
<reference evidence="1 2" key="1">
    <citation type="journal article" date="2014" name="BMC Genomics">
        <title>Comparative genomics of the major fungal agents of human and animal Sporotrichosis: Sporothrix schenckii and Sporothrix brasiliensis.</title>
        <authorList>
            <person name="Teixeira M.M."/>
            <person name="de Almeida L.G."/>
            <person name="Kubitschek-Barreira P."/>
            <person name="Alves F.L."/>
            <person name="Kioshima E.S."/>
            <person name="Abadio A.K."/>
            <person name="Fernandes L."/>
            <person name="Derengowski L.S."/>
            <person name="Ferreira K.S."/>
            <person name="Souza R.C."/>
            <person name="Ruiz J.C."/>
            <person name="de Andrade N.C."/>
            <person name="Paes H.C."/>
            <person name="Nicola A.M."/>
            <person name="Albuquerque P."/>
            <person name="Gerber A.L."/>
            <person name="Martins V.P."/>
            <person name="Peconick L.D."/>
            <person name="Neto A.V."/>
            <person name="Chaucanez C.B."/>
            <person name="Silva P.A."/>
            <person name="Cunha O.L."/>
            <person name="de Oliveira F.F."/>
            <person name="dos Santos T.C."/>
            <person name="Barros A.L."/>
            <person name="Soares M.A."/>
            <person name="de Oliveira L.M."/>
            <person name="Marini M.M."/>
            <person name="Villalobos-Duno H."/>
            <person name="Cunha M.M."/>
            <person name="de Hoog S."/>
            <person name="da Silveira J.F."/>
            <person name="Henrissat B."/>
            <person name="Nino-Vega G.A."/>
            <person name="Cisalpino P.S."/>
            <person name="Mora-Montes H.M."/>
            <person name="Almeida S.R."/>
            <person name="Stajich J.E."/>
            <person name="Lopes-Bezerra L.M."/>
            <person name="Vasconcelos A.T."/>
            <person name="Felipe M.S."/>
        </authorList>
    </citation>
    <scope>NUCLEOTIDE SEQUENCE [LARGE SCALE GENOMIC DNA]</scope>
    <source>
        <strain evidence="1 2">1099-18</strain>
    </source>
</reference>
<evidence type="ECO:0000313" key="2">
    <source>
        <dbReference type="Proteomes" id="UP000033710"/>
    </source>
</evidence>
<proteinExistence type="predicted"/>
<dbReference type="GeneID" id="27664977"/>
<dbReference type="KEGG" id="ssck:SPSK_02837"/>
<name>A0A0F2MAH5_SPOSC</name>
<dbReference type="RefSeq" id="XP_016589318.1">
    <property type="nucleotide sequence ID" value="XM_016729700.1"/>
</dbReference>
<dbReference type="EMBL" id="AXCR01000006">
    <property type="protein sequence ID" value="KJR86642.1"/>
    <property type="molecule type" value="Genomic_DNA"/>
</dbReference>
<dbReference type="VEuPathDB" id="FungiDB:SPSK_02837"/>
<gene>
    <name evidence="1" type="ORF">SPSK_02837</name>
</gene>
<organism evidence="1 2">
    <name type="scientific">Sporothrix schenckii 1099-18</name>
    <dbReference type="NCBI Taxonomy" id="1397361"/>
    <lineage>
        <taxon>Eukaryota</taxon>
        <taxon>Fungi</taxon>
        <taxon>Dikarya</taxon>
        <taxon>Ascomycota</taxon>
        <taxon>Pezizomycotina</taxon>
        <taxon>Sordariomycetes</taxon>
        <taxon>Sordariomycetidae</taxon>
        <taxon>Ophiostomatales</taxon>
        <taxon>Ophiostomataceae</taxon>
        <taxon>Sporothrix</taxon>
    </lineage>
</organism>
<dbReference type="AlphaFoldDB" id="A0A0F2MAH5"/>